<dbReference type="EMBL" id="LVYI01000012">
    <property type="protein sequence ID" value="OAP55020.1"/>
    <property type="molecule type" value="Genomic_DNA"/>
</dbReference>
<dbReference type="AlphaFoldDB" id="A0A178Z5H6"/>
<dbReference type="Pfam" id="PF20263">
    <property type="entry name" value="LYRM2-like"/>
    <property type="match status" value="1"/>
</dbReference>
<dbReference type="Proteomes" id="UP000078343">
    <property type="component" value="Unassembled WGS sequence"/>
</dbReference>
<dbReference type="RefSeq" id="XP_018688387.1">
    <property type="nucleotide sequence ID" value="XM_018842226.1"/>
</dbReference>
<feature type="domain" description="LYR motif-containing protein Cup1-like N-terminal" evidence="2">
    <location>
        <begin position="35"/>
        <end position="82"/>
    </location>
</feature>
<evidence type="ECO:0000313" key="4">
    <source>
        <dbReference type="Proteomes" id="UP000078343"/>
    </source>
</evidence>
<sequence length="397" mass="44380">MRKFAVDGFRRWIPRAHPSGGGRSRKPHGGRDVAPEKVTRLLHQARKLASTLRHANQGYITPLENILRMTYGRKGPRKYELLADFLHPVSSASEGEVRHSKVTNAQDIADGGQPLAGAISPTGSDPALDEIRRDDADEQSTGISTGEHTLYPSLQPTVAKTGGTTSVSAAPAAAPVPPEKRDPPREKWKLELPPRLLALVTSQASEQVYFTRVGAHLKAKARFNPPKTTIWGQPLPQSRYKNLRVKWYNHNIKAAMPPLPEDEYRELHDLVSGRREMEPFIPRRTPAQISPEDMAQSALDSSSRLILEGPRPGPRLTDWRHGRPHEITPRLLRRLLSRVILKQTPFVKITTPGTKAAANSGLVFYWDDGMSRLEMEKSEQKMSESLKERQARLLFGS</sequence>
<accession>A0A178Z5H6</accession>
<name>A0A178Z5H6_9EURO</name>
<protein>
    <recommendedName>
        <fullName evidence="2">LYR motif-containing protein Cup1-like N-terminal domain-containing protein</fullName>
    </recommendedName>
</protein>
<proteinExistence type="predicted"/>
<feature type="compositionally biased region" description="Polar residues" evidence="1">
    <location>
        <begin position="139"/>
        <end position="165"/>
    </location>
</feature>
<gene>
    <name evidence="3" type="ORF">AYL99_10720</name>
</gene>
<evidence type="ECO:0000313" key="3">
    <source>
        <dbReference type="EMBL" id="OAP55020.1"/>
    </source>
</evidence>
<dbReference type="OrthoDB" id="5521299at2759"/>
<organism evidence="3 4">
    <name type="scientific">Fonsecaea erecta</name>
    <dbReference type="NCBI Taxonomy" id="1367422"/>
    <lineage>
        <taxon>Eukaryota</taxon>
        <taxon>Fungi</taxon>
        <taxon>Dikarya</taxon>
        <taxon>Ascomycota</taxon>
        <taxon>Pezizomycotina</taxon>
        <taxon>Eurotiomycetes</taxon>
        <taxon>Chaetothyriomycetidae</taxon>
        <taxon>Chaetothyriales</taxon>
        <taxon>Herpotrichiellaceae</taxon>
        <taxon>Fonsecaea</taxon>
    </lineage>
</organism>
<feature type="region of interest" description="Disordered" evidence="1">
    <location>
        <begin position="108"/>
        <end position="186"/>
    </location>
</feature>
<dbReference type="InterPro" id="IPR046896">
    <property type="entry name" value="Cup1-like_N"/>
</dbReference>
<comment type="caution">
    <text evidence="3">The sequence shown here is derived from an EMBL/GenBank/DDBJ whole genome shotgun (WGS) entry which is preliminary data.</text>
</comment>
<evidence type="ECO:0000259" key="2">
    <source>
        <dbReference type="Pfam" id="PF20263"/>
    </source>
</evidence>
<evidence type="ECO:0000256" key="1">
    <source>
        <dbReference type="SAM" id="MobiDB-lite"/>
    </source>
</evidence>
<feature type="region of interest" description="Disordered" evidence="1">
    <location>
        <begin position="13"/>
        <end position="33"/>
    </location>
</feature>
<keyword evidence="4" id="KW-1185">Reference proteome</keyword>
<reference evidence="3 4" key="1">
    <citation type="submission" date="2016-04" db="EMBL/GenBank/DDBJ databases">
        <title>Draft genome of Fonsecaea erecta CBS 125763.</title>
        <authorList>
            <person name="Weiss V.A."/>
            <person name="Vicente V.A."/>
            <person name="Raittz R.T."/>
            <person name="Moreno L.F."/>
            <person name="De Souza E.M."/>
            <person name="Pedrosa F.O."/>
            <person name="Steffens M.B."/>
            <person name="Faoro H."/>
            <person name="Tadra-Sfeir M.Z."/>
            <person name="Najafzadeh M.J."/>
            <person name="Felipe M.S."/>
            <person name="Teixeira M."/>
            <person name="Sun J."/>
            <person name="Xi L."/>
            <person name="Gomes R."/>
            <person name="De Azevedo C.M."/>
            <person name="Salgado C.G."/>
            <person name="Da Silva M.B."/>
            <person name="Nascimento M.F."/>
            <person name="Queiroz-Telles F."/>
            <person name="Attili D.S."/>
            <person name="Gorbushina A."/>
        </authorList>
    </citation>
    <scope>NUCLEOTIDE SEQUENCE [LARGE SCALE GENOMIC DNA]</scope>
    <source>
        <strain evidence="3 4">CBS 125763</strain>
    </source>
</reference>
<dbReference type="GeneID" id="30014888"/>